<dbReference type="EMBL" id="CP159485">
    <property type="protein sequence ID" value="XCI27853.1"/>
    <property type="molecule type" value="Genomic_DNA"/>
</dbReference>
<dbReference type="AlphaFoldDB" id="A0AAU8HQP0"/>
<protein>
    <recommendedName>
        <fullName evidence="2">Lipoprotein</fullName>
    </recommendedName>
</protein>
<reference evidence="1" key="2">
    <citation type="submission" date="2024-06" db="EMBL/GenBank/DDBJ databases">
        <authorList>
            <person name="Petrova K.O."/>
            <person name="Toshchakov S.V."/>
            <person name="Boltjanskaja Y.V."/>
            <person name="Kevbrin V.V."/>
        </authorList>
    </citation>
    <scope>NUCLEOTIDE SEQUENCE</scope>
    <source>
        <strain evidence="1">Z-710</strain>
    </source>
</reference>
<evidence type="ECO:0008006" key="2">
    <source>
        <dbReference type="Google" id="ProtNLM"/>
    </source>
</evidence>
<proteinExistence type="predicted"/>
<gene>
    <name evidence="1" type="ORF">PRVXH_001777</name>
</gene>
<accession>A0AAU8HQP0</accession>
<sequence length="375" mass="42455">MKKVSLLFTLTVIMILGCSEGDVVVEESKPVGEIVIRYEDNNGNNLHDSEIHNDVQGHRIFTAKKIEGFELMEGHKSEVNIEVTKEGQQHEHIFLYKEALLTIEQATDLILKKVYHRHLHDSMDSNDSAVTIDEGTVYIGDNNGFYFSSIYEVGNKTFYRFEDLERKDTKGAISFLCAQTGELYLEHYLSFISGVDITNFEYEMYMGEKIYAISVDSTTLPSEEKVDRLYYATELGLNHDSYDLITEFMVPDVISNDPVASLLNQKISEVEEKTGGELIEQTEGYGNVVKGEKFQVFFAEPNSNSSLIALEKGAEIFGARVGKTFDEIEEILGKGADRYIDTHFGVYVMQYEVVHLTLYFYSETEDGPTATARIS</sequence>
<evidence type="ECO:0000313" key="1">
    <source>
        <dbReference type="EMBL" id="XCI27853.1"/>
    </source>
</evidence>
<organism evidence="1">
    <name type="scientific">Proteinivorax hydrogeniformans</name>
    <dbReference type="NCBI Taxonomy" id="1826727"/>
    <lineage>
        <taxon>Bacteria</taxon>
        <taxon>Bacillati</taxon>
        <taxon>Bacillota</taxon>
        <taxon>Clostridia</taxon>
        <taxon>Eubacteriales</taxon>
        <taxon>Proteinivoracaceae</taxon>
        <taxon>Proteinivorax</taxon>
    </lineage>
</organism>
<dbReference type="PROSITE" id="PS51257">
    <property type="entry name" value="PROKAR_LIPOPROTEIN"/>
    <property type="match status" value="1"/>
</dbReference>
<name>A0AAU8HQP0_9FIRM</name>
<dbReference type="RefSeq" id="WP_353892430.1">
    <property type="nucleotide sequence ID" value="NZ_CP159485.1"/>
</dbReference>
<reference evidence="1" key="1">
    <citation type="journal article" date="2018" name="Antonie Van Leeuwenhoek">
        <title>Proteinivorax hydrogeniformans sp. nov., an anaerobic, haloalkaliphilic bacterium fermenting proteinaceous compounds with high hydrogen production.</title>
        <authorList>
            <person name="Boltyanskaya Y."/>
            <person name="Detkova E."/>
            <person name="Pimenov N."/>
            <person name="Kevbrin V."/>
        </authorList>
    </citation>
    <scope>NUCLEOTIDE SEQUENCE</scope>
    <source>
        <strain evidence="1">Z-710</strain>
    </source>
</reference>